<keyword evidence="2" id="KW-1185">Reference proteome</keyword>
<dbReference type="InterPro" id="IPR050164">
    <property type="entry name" value="Peptidase_C19"/>
</dbReference>
<dbReference type="InterPro" id="IPR038765">
    <property type="entry name" value="Papain-like_cys_pep_sf"/>
</dbReference>
<dbReference type="GO" id="GO:0016579">
    <property type="term" value="P:protein deubiquitination"/>
    <property type="evidence" value="ECO:0007669"/>
    <property type="project" value="InterPro"/>
</dbReference>
<dbReference type="GO" id="GO:0005829">
    <property type="term" value="C:cytosol"/>
    <property type="evidence" value="ECO:0007669"/>
    <property type="project" value="TreeGrafter"/>
</dbReference>
<dbReference type="GeneID" id="104949312"/>
<sequence length="124" mass="14101">MYLFYIHQFFSNMCPPPAIKFNGLVNQGSTCYLNSVLQVLFMTKDFREAVERHTSDNPDTENIDLQLESLFGDLKSESANTLKITKKLCIKNVYEQQDAAECFEKILAKTSDGSSQVFLRTADT</sequence>
<dbReference type="PROSITE" id="PS00972">
    <property type="entry name" value="USP_1"/>
    <property type="match status" value="1"/>
</dbReference>
<organism evidence="2 3">
    <name type="scientific">Notothenia coriiceps</name>
    <name type="common">black rockcod</name>
    <dbReference type="NCBI Taxonomy" id="8208"/>
    <lineage>
        <taxon>Eukaryota</taxon>
        <taxon>Metazoa</taxon>
        <taxon>Chordata</taxon>
        <taxon>Craniata</taxon>
        <taxon>Vertebrata</taxon>
        <taxon>Euteleostomi</taxon>
        <taxon>Actinopterygii</taxon>
        <taxon>Neopterygii</taxon>
        <taxon>Teleostei</taxon>
        <taxon>Neoteleostei</taxon>
        <taxon>Acanthomorphata</taxon>
        <taxon>Eupercaria</taxon>
        <taxon>Perciformes</taxon>
        <taxon>Notothenioidei</taxon>
        <taxon>Nototheniidae</taxon>
        <taxon>Notothenia</taxon>
    </lineage>
</organism>
<dbReference type="InterPro" id="IPR001394">
    <property type="entry name" value="Peptidase_C19_UCH"/>
</dbReference>
<dbReference type="KEGG" id="ncc:104949312"/>
<dbReference type="PANTHER" id="PTHR24006">
    <property type="entry name" value="UBIQUITIN CARBOXYL-TERMINAL HYDROLASE"/>
    <property type="match status" value="1"/>
</dbReference>
<dbReference type="SUPFAM" id="SSF54001">
    <property type="entry name" value="Cysteine proteinases"/>
    <property type="match status" value="1"/>
</dbReference>
<protein>
    <submittedName>
        <fullName evidence="3">Ubiquitin carboxyl-terminal hydrolase 12-A-like</fullName>
    </submittedName>
</protein>
<reference evidence="3" key="1">
    <citation type="submission" date="2025-08" db="UniProtKB">
        <authorList>
            <consortium name="RefSeq"/>
        </authorList>
    </citation>
    <scope>IDENTIFICATION</scope>
    <source>
        <tissue evidence="3">Muscle</tissue>
    </source>
</reference>
<evidence type="ECO:0000313" key="2">
    <source>
        <dbReference type="Proteomes" id="UP000504611"/>
    </source>
</evidence>
<dbReference type="Pfam" id="PF00443">
    <property type="entry name" value="UCH"/>
    <property type="match status" value="1"/>
</dbReference>
<proteinExistence type="predicted"/>
<dbReference type="PANTHER" id="PTHR24006:SF899">
    <property type="entry name" value="UBIQUITIN CARBOXYL-TERMINAL HYDROLASE"/>
    <property type="match status" value="1"/>
</dbReference>
<dbReference type="InterPro" id="IPR028889">
    <property type="entry name" value="USP"/>
</dbReference>
<dbReference type="GO" id="GO:0005634">
    <property type="term" value="C:nucleus"/>
    <property type="evidence" value="ECO:0007669"/>
    <property type="project" value="TreeGrafter"/>
</dbReference>
<dbReference type="AlphaFoldDB" id="A0A6I9NHL9"/>
<feature type="domain" description="USP" evidence="1">
    <location>
        <begin position="22"/>
        <end position="124"/>
    </location>
</feature>
<gene>
    <name evidence="3" type="primary">LOC104949312</name>
</gene>
<dbReference type="Gene3D" id="3.90.70.10">
    <property type="entry name" value="Cysteine proteinases"/>
    <property type="match status" value="1"/>
</dbReference>
<accession>A0A6I9NHL9</accession>
<dbReference type="PROSITE" id="PS50235">
    <property type="entry name" value="USP_3"/>
    <property type="match status" value="1"/>
</dbReference>
<dbReference type="GO" id="GO:0004843">
    <property type="term" value="F:cysteine-type deubiquitinase activity"/>
    <property type="evidence" value="ECO:0007669"/>
    <property type="project" value="InterPro"/>
</dbReference>
<dbReference type="RefSeq" id="XP_010773960.1">
    <property type="nucleotide sequence ID" value="XM_010775658.1"/>
</dbReference>
<dbReference type="InterPro" id="IPR018200">
    <property type="entry name" value="USP_CS"/>
</dbReference>
<evidence type="ECO:0000259" key="1">
    <source>
        <dbReference type="PROSITE" id="PS50235"/>
    </source>
</evidence>
<evidence type="ECO:0000313" key="3">
    <source>
        <dbReference type="RefSeq" id="XP_010773960.1"/>
    </source>
</evidence>
<name>A0A6I9NHL9_9TELE</name>
<dbReference type="Proteomes" id="UP000504611">
    <property type="component" value="Unplaced"/>
</dbReference>
<dbReference type="OrthoDB" id="292964at2759"/>